<dbReference type="Proteomes" id="UP000663855">
    <property type="component" value="Unassembled WGS sequence"/>
</dbReference>
<evidence type="ECO:0000256" key="11">
    <source>
        <dbReference type="ARBA" id="ARBA00023136"/>
    </source>
</evidence>
<keyword evidence="14 15" id="KW-0407">Ion channel</keyword>
<comment type="caution">
    <text evidence="17">The sequence shown here is derived from an EMBL/GenBank/DDBJ whole genome shotgun (WGS) entry which is preliminary data.</text>
</comment>
<protein>
    <recommendedName>
        <fullName evidence="15">Sodium channel protein</fullName>
    </recommendedName>
</protein>
<dbReference type="InterPro" id="IPR027359">
    <property type="entry name" value="Volt_channel_dom_sf"/>
</dbReference>
<keyword evidence="11 15" id="KW-0472">Membrane</keyword>
<comment type="similarity">
    <text evidence="15">Belongs to the sodium channel (TC 1.A.1.10) family.</text>
</comment>
<evidence type="ECO:0000256" key="12">
    <source>
        <dbReference type="ARBA" id="ARBA00023157"/>
    </source>
</evidence>
<keyword evidence="8 15" id="KW-1133">Transmembrane helix</keyword>
<evidence type="ECO:0000256" key="6">
    <source>
        <dbReference type="ARBA" id="ARBA00022737"/>
    </source>
</evidence>
<reference evidence="17" key="1">
    <citation type="submission" date="2021-02" db="EMBL/GenBank/DDBJ databases">
        <authorList>
            <person name="Nowell W R."/>
        </authorList>
    </citation>
    <scope>NUCLEOTIDE SEQUENCE</scope>
</reference>
<comment type="caution">
    <text evidence="15">Lacks conserved residue(s) required for the propagation of feature annotation.</text>
</comment>
<evidence type="ECO:0000256" key="14">
    <source>
        <dbReference type="ARBA" id="ARBA00023303"/>
    </source>
</evidence>
<evidence type="ECO:0000313" key="17">
    <source>
        <dbReference type="EMBL" id="CAF1460541.1"/>
    </source>
</evidence>
<feature type="transmembrane region" description="Helical" evidence="15">
    <location>
        <begin position="12"/>
        <end position="32"/>
    </location>
</feature>
<dbReference type="AlphaFoldDB" id="A0A815QAQ2"/>
<evidence type="ECO:0000256" key="13">
    <source>
        <dbReference type="ARBA" id="ARBA00023201"/>
    </source>
</evidence>
<dbReference type="GO" id="GO:0019228">
    <property type="term" value="P:neuronal action potential"/>
    <property type="evidence" value="ECO:0007669"/>
    <property type="project" value="TreeGrafter"/>
</dbReference>
<evidence type="ECO:0000256" key="10">
    <source>
        <dbReference type="ARBA" id="ARBA00023065"/>
    </source>
</evidence>
<keyword evidence="4" id="KW-1003">Cell membrane</keyword>
<dbReference type="InterPro" id="IPR001696">
    <property type="entry name" value="Na_channel_asu"/>
</dbReference>
<dbReference type="Gene3D" id="1.10.238.10">
    <property type="entry name" value="EF-hand"/>
    <property type="match status" value="1"/>
</dbReference>
<name>A0A815QAQ2_9BILA</name>
<sequence length="419" mass="47507">MKIIALNFKYFTIPWNVFDFIIVIASITGQVLEKMTITFLVNPTLLRVARIARIGRLLRLVKAAKGIRTLLFTLAASMPALFNIGLLLFIIMFVYSIFGMSFFAYVRKSAGVTDLFNFETFPNSMIILFQMCTTAGWSGVFQALTNDQPPDCDPALDLPSNKGDCGDSTIATPFLVSYVIITSFIMVNMYIAIILENFSQAQEDVQRGLTEDDYDMYYEKWQRFDPLGSQFIQYDQLSNFVDSLKPPLRIQKPNHSLLVAMNIPICEQDRVHYIDILDGLIKSFFSTCDISISSSEFHAPIDIKKDRPKDYRPITTTLRRQRELHLCRIGLKAFRTNVERRRHERKNRESMLVDMHRTRDSRGSLFPGSVIPGFGHSRGSAIPGVSYSRVRSFSGFGHSRGSVFPVSVVPGGQSIFPPL</sequence>
<keyword evidence="13 15" id="KW-0739">Sodium transport</keyword>
<dbReference type="GO" id="GO:0001518">
    <property type="term" value="C:voltage-gated sodium channel complex"/>
    <property type="evidence" value="ECO:0007669"/>
    <property type="project" value="UniProtKB-UniRule"/>
</dbReference>
<dbReference type="Gene3D" id="1.10.287.70">
    <property type="match status" value="1"/>
</dbReference>
<dbReference type="GO" id="GO:0086010">
    <property type="term" value="P:membrane depolarization during action potential"/>
    <property type="evidence" value="ECO:0007669"/>
    <property type="project" value="TreeGrafter"/>
</dbReference>
<comment type="subcellular location">
    <subcellularLocation>
        <location evidence="1 15">Cell membrane</location>
        <topology evidence="1 15">Multi-pass membrane protein</topology>
    </subcellularLocation>
</comment>
<organism evidence="17 18">
    <name type="scientific">Rotaria magnacalcarata</name>
    <dbReference type="NCBI Taxonomy" id="392030"/>
    <lineage>
        <taxon>Eukaryota</taxon>
        <taxon>Metazoa</taxon>
        <taxon>Spiralia</taxon>
        <taxon>Gnathifera</taxon>
        <taxon>Rotifera</taxon>
        <taxon>Eurotatoria</taxon>
        <taxon>Bdelloidea</taxon>
        <taxon>Philodinida</taxon>
        <taxon>Philodinidae</taxon>
        <taxon>Rotaria</taxon>
    </lineage>
</organism>
<keyword evidence="10 15" id="KW-0406">Ion transport</keyword>
<comment type="function">
    <text evidence="15">Mediates the voltage-dependent sodium ion permeability of excitable membranes. Assuming opened or closed conformations in response to the voltage difference across the membrane, the protein forms a sodium-selective channel through which Na(+) ions may pass in accordance with their electrochemical gradient.</text>
</comment>
<feature type="transmembrane region" description="Helical" evidence="15">
    <location>
        <begin position="80"/>
        <end position="106"/>
    </location>
</feature>
<evidence type="ECO:0000256" key="15">
    <source>
        <dbReference type="RuleBase" id="RU361132"/>
    </source>
</evidence>
<keyword evidence="12" id="KW-1015">Disulfide bond</keyword>
<dbReference type="Gene3D" id="1.20.120.350">
    <property type="entry name" value="Voltage-gated potassium channels. Chain C"/>
    <property type="match status" value="1"/>
</dbReference>
<dbReference type="EMBL" id="CAJNOV010011770">
    <property type="protein sequence ID" value="CAF1460541.1"/>
    <property type="molecule type" value="Genomic_DNA"/>
</dbReference>
<keyword evidence="6" id="KW-0677">Repeat</keyword>
<evidence type="ECO:0000256" key="9">
    <source>
        <dbReference type="ARBA" id="ARBA00023053"/>
    </source>
</evidence>
<evidence type="ECO:0000256" key="5">
    <source>
        <dbReference type="ARBA" id="ARBA00022692"/>
    </source>
</evidence>
<dbReference type="GO" id="GO:0005248">
    <property type="term" value="F:voltage-gated sodium channel activity"/>
    <property type="evidence" value="ECO:0007669"/>
    <property type="project" value="InterPro"/>
</dbReference>
<dbReference type="FunFam" id="1.10.287.70:FF:000001">
    <property type="entry name" value="Sodium channel protein"/>
    <property type="match status" value="1"/>
</dbReference>
<keyword evidence="7 15" id="KW-0851">Voltage-gated channel</keyword>
<keyword evidence="5 15" id="KW-0812">Transmembrane</keyword>
<dbReference type="PANTHER" id="PTHR10037:SF288">
    <property type="entry name" value="SODIUM CHANNEL PROTEIN PARA"/>
    <property type="match status" value="1"/>
</dbReference>
<keyword evidence="9 15" id="KW-0915">Sodium</keyword>
<feature type="domain" description="Ion transport" evidence="16">
    <location>
        <begin position="1"/>
        <end position="204"/>
    </location>
</feature>
<gene>
    <name evidence="17" type="ORF">CJN711_LOCUS25072</name>
</gene>
<keyword evidence="2 15" id="KW-0813">Transport</keyword>
<dbReference type="Pfam" id="PF00520">
    <property type="entry name" value="Ion_trans"/>
    <property type="match status" value="1"/>
</dbReference>
<evidence type="ECO:0000256" key="3">
    <source>
        <dbReference type="ARBA" id="ARBA00022461"/>
    </source>
</evidence>
<dbReference type="SUPFAM" id="SSF81324">
    <property type="entry name" value="Voltage-gated potassium channels"/>
    <property type="match status" value="1"/>
</dbReference>
<evidence type="ECO:0000313" key="18">
    <source>
        <dbReference type="Proteomes" id="UP000663855"/>
    </source>
</evidence>
<evidence type="ECO:0000259" key="16">
    <source>
        <dbReference type="Pfam" id="PF00520"/>
    </source>
</evidence>
<evidence type="ECO:0000256" key="4">
    <source>
        <dbReference type="ARBA" id="ARBA00022475"/>
    </source>
</evidence>
<evidence type="ECO:0000256" key="8">
    <source>
        <dbReference type="ARBA" id="ARBA00022989"/>
    </source>
</evidence>
<dbReference type="InterPro" id="IPR043203">
    <property type="entry name" value="VGCC_Ca_Na"/>
</dbReference>
<dbReference type="PRINTS" id="PR00170">
    <property type="entry name" value="NACHANNEL"/>
</dbReference>
<keyword evidence="3 15" id="KW-0894">Sodium channel</keyword>
<proteinExistence type="inferred from homology"/>
<accession>A0A815QAQ2</accession>
<feature type="transmembrane region" description="Helical" evidence="15">
    <location>
        <begin position="175"/>
        <end position="195"/>
    </location>
</feature>
<feature type="transmembrane region" description="Helical" evidence="15">
    <location>
        <begin position="126"/>
        <end position="144"/>
    </location>
</feature>
<evidence type="ECO:0000256" key="2">
    <source>
        <dbReference type="ARBA" id="ARBA00022448"/>
    </source>
</evidence>
<dbReference type="PANTHER" id="PTHR10037">
    <property type="entry name" value="VOLTAGE-GATED CATION CHANNEL CALCIUM AND SODIUM"/>
    <property type="match status" value="1"/>
</dbReference>
<dbReference type="InterPro" id="IPR005821">
    <property type="entry name" value="Ion_trans_dom"/>
</dbReference>
<evidence type="ECO:0000256" key="1">
    <source>
        <dbReference type="ARBA" id="ARBA00004651"/>
    </source>
</evidence>
<evidence type="ECO:0000256" key="7">
    <source>
        <dbReference type="ARBA" id="ARBA00022882"/>
    </source>
</evidence>